<dbReference type="InterPro" id="IPR017452">
    <property type="entry name" value="GPCR_Rhodpsn_7TM"/>
</dbReference>
<dbReference type="AlphaFoldDB" id="A0A9D4I7Q0"/>
<evidence type="ECO:0000256" key="6">
    <source>
        <dbReference type="ARBA" id="ARBA00023170"/>
    </source>
</evidence>
<evidence type="ECO:0000313" key="10">
    <source>
        <dbReference type="EMBL" id="KAH3751344.1"/>
    </source>
</evidence>
<dbReference type="GO" id="GO:0016020">
    <property type="term" value="C:membrane"/>
    <property type="evidence" value="ECO:0007669"/>
    <property type="project" value="UniProtKB-SubCell"/>
</dbReference>
<protein>
    <recommendedName>
        <fullName evidence="9">G-protein coupled receptors family 1 profile domain-containing protein</fullName>
    </recommendedName>
</protein>
<comment type="subcellular location">
    <subcellularLocation>
        <location evidence="1">Membrane</location>
        <topology evidence="1">Multi-pass membrane protein</topology>
    </subcellularLocation>
</comment>
<name>A0A9D4I7Q0_DREPO</name>
<dbReference type="InterPro" id="IPR000276">
    <property type="entry name" value="GPCR_Rhodpsn"/>
</dbReference>
<feature type="domain" description="G-protein coupled receptors family 1 profile" evidence="9">
    <location>
        <begin position="1"/>
        <end position="110"/>
    </location>
</feature>
<evidence type="ECO:0000256" key="3">
    <source>
        <dbReference type="ARBA" id="ARBA00022989"/>
    </source>
</evidence>
<comment type="caution">
    <text evidence="10">The sequence shown here is derived from an EMBL/GenBank/DDBJ whole genome shotgun (WGS) entry which is preliminary data.</text>
</comment>
<dbReference type="Gene3D" id="1.20.1070.10">
    <property type="entry name" value="Rhodopsin 7-helix transmembrane proteins"/>
    <property type="match status" value="1"/>
</dbReference>
<reference evidence="10" key="1">
    <citation type="journal article" date="2019" name="bioRxiv">
        <title>The Genome of the Zebra Mussel, Dreissena polymorpha: A Resource for Invasive Species Research.</title>
        <authorList>
            <person name="McCartney M.A."/>
            <person name="Auch B."/>
            <person name="Kono T."/>
            <person name="Mallez S."/>
            <person name="Zhang Y."/>
            <person name="Obille A."/>
            <person name="Becker A."/>
            <person name="Abrahante J.E."/>
            <person name="Garbe J."/>
            <person name="Badalamenti J.P."/>
            <person name="Herman A."/>
            <person name="Mangelson H."/>
            <person name="Liachko I."/>
            <person name="Sullivan S."/>
            <person name="Sone E.D."/>
            <person name="Koren S."/>
            <person name="Silverstein K.A.T."/>
            <person name="Beckman K.B."/>
            <person name="Gohl D.M."/>
        </authorList>
    </citation>
    <scope>NUCLEOTIDE SEQUENCE</scope>
    <source>
        <strain evidence="10">Duluth1</strain>
        <tissue evidence="10">Whole animal</tissue>
    </source>
</reference>
<keyword evidence="4" id="KW-0297">G-protein coupled receptor</keyword>
<evidence type="ECO:0000256" key="8">
    <source>
        <dbReference type="SAM" id="Phobius"/>
    </source>
</evidence>
<feature type="transmembrane region" description="Helical" evidence="8">
    <location>
        <begin position="54"/>
        <end position="78"/>
    </location>
</feature>
<evidence type="ECO:0000256" key="7">
    <source>
        <dbReference type="ARBA" id="ARBA00023224"/>
    </source>
</evidence>
<dbReference type="EMBL" id="JAIWYP010000010">
    <property type="protein sequence ID" value="KAH3751344.1"/>
    <property type="molecule type" value="Genomic_DNA"/>
</dbReference>
<dbReference type="PROSITE" id="PS50262">
    <property type="entry name" value="G_PROTEIN_RECEP_F1_2"/>
    <property type="match status" value="1"/>
</dbReference>
<keyword evidence="6" id="KW-0675">Receptor</keyword>
<dbReference type="PANTHER" id="PTHR24240">
    <property type="entry name" value="OPSIN"/>
    <property type="match status" value="1"/>
</dbReference>
<proteinExistence type="predicted"/>
<dbReference type="GO" id="GO:0004930">
    <property type="term" value="F:G protein-coupled receptor activity"/>
    <property type="evidence" value="ECO:0007669"/>
    <property type="project" value="UniProtKB-KW"/>
</dbReference>
<organism evidence="10 11">
    <name type="scientific">Dreissena polymorpha</name>
    <name type="common">Zebra mussel</name>
    <name type="synonym">Mytilus polymorpha</name>
    <dbReference type="NCBI Taxonomy" id="45954"/>
    <lineage>
        <taxon>Eukaryota</taxon>
        <taxon>Metazoa</taxon>
        <taxon>Spiralia</taxon>
        <taxon>Lophotrochozoa</taxon>
        <taxon>Mollusca</taxon>
        <taxon>Bivalvia</taxon>
        <taxon>Autobranchia</taxon>
        <taxon>Heteroconchia</taxon>
        <taxon>Euheterodonta</taxon>
        <taxon>Imparidentia</taxon>
        <taxon>Neoheterodontei</taxon>
        <taxon>Myida</taxon>
        <taxon>Dreissenoidea</taxon>
        <taxon>Dreissenidae</taxon>
        <taxon>Dreissena</taxon>
    </lineage>
</organism>
<evidence type="ECO:0000259" key="9">
    <source>
        <dbReference type="PROSITE" id="PS50262"/>
    </source>
</evidence>
<dbReference type="Pfam" id="PF00001">
    <property type="entry name" value="7tm_1"/>
    <property type="match status" value="1"/>
</dbReference>
<dbReference type="InterPro" id="IPR050125">
    <property type="entry name" value="GPCR_opsins"/>
</dbReference>
<keyword evidence="7" id="KW-0807">Transducer</keyword>
<sequence>MVRLRKRKESNFRVESNRISILGIAVNTHVIETRKRSLVSQRKRRGSKSRERKVAITGFWITGAFVLSWLPYSMIAFISITSHTNAIPTWLWVASSAVAKCSIIWNPIIYIARNRPFKTAAKNVLTTRAHLQTSRTASQQRGGSGYTLEVLPQVDQETNMIEMD</sequence>
<keyword evidence="11" id="KW-1185">Reference proteome</keyword>
<keyword evidence="5 8" id="KW-0472">Membrane</keyword>
<keyword evidence="3 8" id="KW-1133">Transmembrane helix</keyword>
<feature type="transmembrane region" description="Helical" evidence="8">
    <location>
        <begin position="90"/>
        <end position="112"/>
    </location>
</feature>
<dbReference type="SUPFAM" id="SSF81321">
    <property type="entry name" value="Family A G protein-coupled receptor-like"/>
    <property type="match status" value="1"/>
</dbReference>
<evidence type="ECO:0000256" key="5">
    <source>
        <dbReference type="ARBA" id="ARBA00023136"/>
    </source>
</evidence>
<evidence type="ECO:0000313" key="11">
    <source>
        <dbReference type="Proteomes" id="UP000828390"/>
    </source>
</evidence>
<reference evidence="10" key="2">
    <citation type="submission" date="2020-11" db="EMBL/GenBank/DDBJ databases">
        <authorList>
            <person name="McCartney M.A."/>
            <person name="Auch B."/>
            <person name="Kono T."/>
            <person name="Mallez S."/>
            <person name="Becker A."/>
            <person name="Gohl D.M."/>
            <person name="Silverstein K.A.T."/>
            <person name="Koren S."/>
            <person name="Bechman K.B."/>
            <person name="Herman A."/>
            <person name="Abrahante J.E."/>
            <person name="Garbe J."/>
        </authorList>
    </citation>
    <scope>NUCLEOTIDE SEQUENCE</scope>
    <source>
        <strain evidence="10">Duluth1</strain>
        <tissue evidence="10">Whole animal</tissue>
    </source>
</reference>
<dbReference type="Proteomes" id="UP000828390">
    <property type="component" value="Unassembled WGS sequence"/>
</dbReference>
<keyword evidence="2 8" id="KW-0812">Transmembrane</keyword>
<evidence type="ECO:0000256" key="4">
    <source>
        <dbReference type="ARBA" id="ARBA00023040"/>
    </source>
</evidence>
<evidence type="ECO:0000256" key="1">
    <source>
        <dbReference type="ARBA" id="ARBA00004141"/>
    </source>
</evidence>
<accession>A0A9D4I7Q0</accession>
<evidence type="ECO:0000256" key="2">
    <source>
        <dbReference type="ARBA" id="ARBA00022692"/>
    </source>
</evidence>
<gene>
    <name evidence="10" type="ORF">DPMN_185897</name>
</gene>